<accession>A0A8J3N5L5</accession>
<dbReference type="RefSeq" id="WP_220205955.1">
    <property type="nucleotide sequence ID" value="NZ_BNJK01000001.1"/>
</dbReference>
<gene>
    <name evidence="2" type="ORF">KSF_053150</name>
</gene>
<name>A0A8J3N5L5_9CHLR</name>
<dbReference type="Pfam" id="PF13649">
    <property type="entry name" value="Methyltransf_25"/>
    <property type="match status" value="1"/>
</dbReference>
<dbReference type="PANTHER" id="PTHR43591">
    <property type="entry name" value="METHYLTRANSFERASE"/>
    <property type="match status" value="1"/>
</dbReference>
<dbReference type="CDD" id="cd02440">
    <property type="entry name" value="AdoMet_MTases"/>
    <property type="match status" value="1"/>
</dbReference>
<comment type="caution">
    <text evidence="2">The sequence shown here is derived from an EMBL/GenBank/DDBJ whole genome shotgun (WGS) entry which is preliminary data.</text>
</comment>
<sequence length="291" mass="32604">MATDQPAENTYLLDSESPTEMARLIHLDRFITKGMGGVLVGIADPKLFHDVLDLGCGPGGWVLDTAFTYPHMEVAGVDISRIMVDYANARARTQQLTNASFGVMNIAEPLDFPDASFDLVNARFLFGVLPRDSWGSFIAECTRILRPGGVLRLTELVEMGMSSSPALEQLCEVCCQALWRVGYGFSPNGRTLGMTHTIPWMMRHAGYTHMQQALHALEYSADCEAWADIYRNTEIAYIQSKPFIIKSGAISEEEYEQIYQQTLIEMHAPDFRGMWHYMTFWGNRPAASPES</sequence>
<dbReference type="AlphaFoldDB" id="A0A8J3N5L5"/>
<dbReference type="Gene3D" id="3.40.50.150">
    <property type="entry name" value="Vaccinia Virus protein VP39"/>
    <property type="match status" value="1"/>
</dbReference>
<dbReference type="InterPro" id="IPR029063">
    <property type="entry name" value="SAM-dependent_MTases_sf"/>
</dbReference>
<evidence type="ECO:0000313" key="2">
    <source>
        <dbReference type="EMBL" id="GHO95267.1"/>
    </source>
</evidence>
<protein>
    <recommendedName>
        <fullName evidence="1">Methyltransferase domain-containing protein</fullName>
    </recommendedName>
</protein>
<reference evidence="2" key="1">
    <citation type="submission" date="2020-10" db="EMBL/GenBank/DDBJ databases">
        <title>Taxonomic study of unclassified bacteria belonging to the class Ktedonobacteria.</title>
        <authorList>
            <person name="Yabe S."/>
            <person name="Wang C.M."/>
            <person name="Zheng Y."/>
            <person name="Sakai Y."/>
            <person name="Cavaletti L."/>
            <person name="Monciardini P."/>
            <person name="Donadio S."/>
        </authorList>
    </citation>
    <scope>NUCLEOTIDE SEQUENCE</scope>
    <source>
        <strain evidence="2">ID150040</strain>
    </source>
</reference>
<evidence type="ECO:0000259" key="1">
    <source>
        <dbReference type="Pfam" id="PF13649"/>
    </source>
</evidence>
<dbReference type="EMBL" id="BNJK01000001">
    <property type="protein sequence ID" value="GHO95267.1"/>
    <property type="molecule type" value="Genomic_DNA"/>
</dbReference>
<keyword evidence="3" id="KW-1185">Reference proteome</keyword>
<dbReference type="InterPro" id="IPR041698">
    <property type="entry name" value="Methyltransf_25"/>
</dbReference>
<dbReference type="GO" id="GO:0008168">
    <property type="term" value="F:methyltransferase activity"/>
    <property type="evidence" value="ECO:0007669"/>
    <property type="project" value="TreeGrafter"/>
</dbReference>
<dbReference type="SUPFAM" id="SSF53335">
    <property type="entry name" value="S-adenosyl-L-methionine-dependent methyltransferases"/>
    <property type="match status" value="1"/>
</dbReference>
<organism evidence="2 3">
    <name type="scientific">Reticulibacter mediterranei</name>
    <dbReference type="NCBI Taxonomy" id="2778369"/>
    <lineage>
        <taxon>Bacteria</taxon>
        <taxon>Bacillati</taxon>
        <taxon>Chloroflexota</taxon>
        <taxon>Ktedonobacteria</taxon>
        <taxon>Ktedonobacterales</taxon>
        <taxon>Reticulibacteraceae</taxon>
        <taxon>Reticulibacter</taxon>
    </lineage>
</organism>
<feature type="domain" description="Methyltransferase" evidence="1">
    <location>
        <begin position="51"/>
        <end position="149"/>
    </location>
</feature>
<evidence type="ECO:0000313" key="3">
    <source>
        <dbReference type="Proteomes" id="UP000597444"/>
    </source>
</evidence>
<dbReference type="PANTHER" id="PTHR43591:SF24">
    <property type="entry name" value="2-METHOXY-6-POLYPRENYL-1,4-BENZOQUINOL METHYLASE, MITOCHONDRIAL"/>
    <property type="match status" value="1"/>
</dbReference>
<proteinExistence type="predicted"/>
<dbReference type="Proteomes" id="UP000597444">
    <property type="component" value="Unassembled WGS sequence"/>
</dbReference>